<name>A0A428NTZ9_9HYPO</name>
<dbReference type="EMBL" id="NKCI01000296">
    <property type="protein sequence ID" value="RSL44251.1"/>
    <property type="molecule type" value="Genomic_DNA"/>
</dbReference>
<comment type="caution">
    <text evidence="1">The sequence shown here is derived from an EMBL/GenBank/DDBJ whole genome shotgun (WGS) entry which is preliminary data.</text>
</comment>
<dbReference type="Proteomes" id="UP000288168">
    <property type="component" value="Unassembled WGS sequence"/>
</dbReference>
<dbReference type="OrthoDB" id="10400124at2759"/>
<accession>A0A428NTZ9</accession>
<proteinExistence type="predicted"/>
<evidence type="ECO:0000313" key="2">
    <source>
        <dbReference type="Proteomes" id="UP000288168"/>
    </source>
</evidence>
<reference evidence="1 2" key="1">
    <citation type="submission" date="2017-06" db="EMBL/GenBank/DDBJ databases">
        <title>Comparative genomic analysis of Ambrosia Fusariam Clade fungi.</title>
        <authorList>
            <person name="Stajich J.E."/>
            <person name="Carrillo J."/>
            <person name="Kijimoto T."/>
            <person name="Eskalen A."/>
            <person name="O'Donnell K."/>
            <person name="Kasson M."/>
        </authorList>
    </citation>
    <scope>NUCLEOTIDE SEQUENCE [LARGE SCALE GENOMIC DNA]</scope>
    <source>
        <strain evidence="1 2">NRRL62584</strain>
    </source>
</reference>
<organism evidence="1 2">
    <name type="scientific">Fusarium duplospermum</name>
    <dbReference type="NCBI Taxonomy" id="1325734"/>
    <lineage>
        <taxon>Eukaryota</taxon>
        <taxon>Fungi</taxon>
        <taxon>Dikarya</taxon>
        <taxon>Ascomycota</taxon>
        <taxon>Pezizomycotina</taxon>
        <taxon>Sordariomycetes</taxon>
        <taxon>Hypocreomycetidae</taxon>
        <taxon>Hypocreales</taxon>
        <taxon>Nectriaceae</taxon>
        <taxon>Fusarium</taxon>
        <taxon>Fusarium solani species complex</taxon>
    </lineage>
</organism>
<evidence type="ECO:0000313" key="1">
    <source>
        <dbReference type="EMBL" id="RSL44251.1"/>
    </source>
</evidence>
<protein>
    <submittedName>
        <fullName evidence="1">Uncharacterized protein</fullName>
    </submittedName>
</protein>
<dbReference type="AlphaFoldDB" id="A0A428NTZ9"/>
<keyword evidence="2" id="KW-1185">Reference proteome</keyword>
<gene>
    <name evidence="1" type="ORF">CEP54_014759</name>
</gene>
<sequence>MANAGKSTERYLKSSSVKRARRFDRAYRGRWRYVVKLYLLMSSRIEKLKHVERRIWKAMHRDQGEFELYMENNLLLKKLRQQRHAVTLAIRRGRQGENKRGRDRHRAWKGFQRLARAIKKSDAVYFIDLFVDADDLGIEIFGPKKATQMRSFC</sequence>